<sequence>MTCAAGAVAQLAELDSIARDLAQRNRNAHYAEGGPDPARFVPAEALQAALTERNAKAQADDGFVRASLRARPRTPQGCGSTRNAAPKKRP</sequence>
<reference evidence="3 7" key="3">
    <citation type="submission" date="2020-07" db="EMBL/GenBank/DDBJ databases">
        <title>The complete genome of Paracoccus pantotrophus ACCC 10489.</title>
        <authorList>
            <person name="Si Y."/>
        </authorList>
    </citation>
    <scope>NUCLEOTIDE SEQUENCE [LARGE SCALE GENOMIC DNA]</scope>
    <source>
        <strain evidence="3 7">ACCC10489</strain>
    </source>
</reference>
<dbReference type="EMBL" id="CP044426">
    <property type="protein sequence ID" value="QFG36809.1"/>
    <property type="molecule type" value="Genomic_DNA"/>
</dbReference>
<dbReference type="Proteomes" id="UP000509322">
    <property type="component" value="Chromosome 2"/>
</dbReference>
<evidence type="ECO:0000313" key="2">
    <source>
        <dbReference type="EMBL" id="QFG36809.1"/>
    </source>
</evidence>
<dbReference type="GeneID" id="51371183"/>
<evidence type="ECO:0000313" key="6">
    <source>
        <dbReference type="Proteomes" id="UP000326453"/>
    </source>
</evidence>
<evidence type="ECO:0000256" key="1">
    <source>
        <dbReference type="SAM" id="MobiDB-lite"/>
    </source>
</evidence>
<name>A0A1I5B4K6_PARPN</name>
<dbReference type="EMBL" id="RBLI01000001">
    <property type="protein sequence ID" value="RKS52786.1"/>
    <property type="molecule type" value="Genomic_DNA"/>
</dbReference>
<dbReference type="Proteomes" id="UP000273626">
    <property type="component" value="Unassembled WGS sequence"/>
</dbReference>
<reference evidence="4 5" key="1">
    <citation type="submission" date="2018-10" db="EMBL/GenBank/DDBJ databases">
        <title>Genomic Encyclopedia of Archaeal and Bacterial Type Strains, Phase II (KMG-II): from individual species to whole genera.</title>
        <authorList>
            <person name="Goeker M."/>
        </authorList>
    </citation>
    <scope>NUCLEOTIDE SEQUENCE [LARGE SCALE GENOMIC DNA]</scope>
    <source>
        <strain evidence="5">ATCC 35512 / DSM 2944 / CIP 106514 / LMD 82.5 / NBRC 102493 / NCCB 82005 / GB17</strain>
        <strain evidence="4">DSM 2944</strain>
    </source>
</reference>
<dbReference type="OrthoDB" id="7306769at2"/>
<dbReference type="RefSeq" id="WP_024843954.1">
    <property type="nucleotide sequence ID" value="NZ_CP038203.1"/>
</dbReference>
<proteinExistence type="predicted"/>
<gene>
    <name evidence="4" type="ORF">BDE18_2125</name>
    <name evidence="2" type="ORF">ESD82_11430</name>
    <name evidence="3" type="ORF">HYQ43_08565</name>
</gene>
<organism evidence="2 6">
    <name type="scientific">Paracoccus pantotrophus</name>
    <name type="common">Thiosphaera pantotropha</name>
    <dbReference type="NCBI Taxonomy" id="82367"/>
    <lineage>
        <taxon>Bacteria</taxon>
        <taxon>Pseudomonadati</taxon>
        <taxon>Pseudomonadota</taxon>
        <taxon>Alphaproteobacteria</taxon>
        <taxon>Rhodobacterales</taxon>
        <taxon>Paracoccaceae</taxon>
        <taxon>Paracoccus</taxon>
    </lineage>
</organism>
<evidence type="ECO:0000313" key="7">
    <source>
        <dbReference type="Proteomes" id="UP000509322"/>
    </source>
</evidence>
<feature type="region of interest" description="Disordered" evidence="1">
    <location>
        <begin position="56"/>
        <end position="90"/>
    </location>
</feature>
<keyword evidence="5" id="KW-1185">Reference proteome</keyword>
<evidence type="ECO:0000313" key="5">
    <source>
        <dbReference type="Proteomes" id="UP000273626"/>
    </source>
</evidence>
<dbReference type="KEGG" id="ppan:ESD82_11430"/>
<protein>
    <submittedName>
        <fullName evidence="2">Uncharacterized protein</fullName>
    </submittedName>
</protein>
<reference evidence="2 6" key="2">
    <citation type="submission" date="2019-01" db="EMBL/GenBank/DDBJ databases">
        <title>Complete Genome Sequence and Annotation of the Paracoccus pantotrophus type strain DSM 2944.</title>
        <authorList>
            <person name="Bockwoldt J.A."/>
            <person name="Zimmermann M."/>
            <person name="Tiso T."/>
            <person name="Blank L.M."/>
        </authorList>
    </citation>
    <scope>NUCLEOTIDE SEQUENCE [LARGE SCALE GENOMIC DNA]</scope>
    <source>
        <strain evidence="2 6">DSM 2944</strain>
    </source>
</reference>
<accession>A0A1I5B4K6</accession>
<dbReference type="AlphaFoldDB" id="A0A1I5B4K6"/>
<evidence type="ECO:0000313" key="4">
    <source>
        <dbReference type="EMBL" id="RKS52786.1"/>
    </source>
</evidence>
<dbReference type="EMBL" id="CP058690">
    <property type="protein sequence ID" value="QLH14372.1"/>
    <property type="molecule type" value="Genomic_DNA"/>
</dbReference>
<evidence type="ECO:0000313" key="3">
    <source>
        <dbReference type="EMBL" id="QLH14372.1"/>
    </source>
</evidence>
<dbReference type="Proteomes" id="UP000326453">
    <property type="component" value="Chromosome 1"/>
</dbReference>